<evidence type="ECO:0000259" key="3">
    <source>
        <dbReference type="Pfam" id="PF02909"/>
    </source>
</evidence>
<dbReference type="GO" id="GO:0045892">
    <property type="term" value="P:negative regulation of DNA-templated transcription"/>
    <property type="evidence" value="ECO:0007669"/>
    <property type="project" value="InterPro"/>
</dbReference>
<dbReference type="KEGG" id="ggr:HKW67_21160"/>
<reference evidence="4 5" key="1">
    <citation type="submission" date="2020-05" db="EMBL/GenBank/DDBJ databases">
        <title>Complete genome sequence of Gemmatimonas greenlandica TET16.</title>
        <authorList>
            <person name="Zeng Y."/>
        </authorList>
    </citation>
    <scope>NUCLEOTIDE SEQUENCE [LARGE SCALE GENOMIC DNA]</scope>
    <source>
        <strain evidence="4 5">TET16</strain>
    </source>
</reference>
<dbReference type="AlphaFoldDB" id="A0A6M4IY95"/>
<dbReference type="InterPro" id="IPR004111">
    <property type="entry name" value="Repressor_TetR_C"/>
</dbReference>
<sequence>MHPCSVKVNLDHHHIDRLERSGCISFGRAGCPAVGRPSPAAPRFPHFAALLTTPPGRPSRTMDESFEFGLARVLDGIERYRYSCAITCCSSVAGTLLNRNWSVPGLTMARRSEPSGIR</sequence>
<gene>
    <name evidence="4" type="ORF">HKW67_21160</name>
</gene>
<organism evidence="4 5">
    <name type="scientific">Gemmatimonas groenlandica</name>
    <dbReference type="NCBI Taxonomy" id="2732249"/>
    <lineage>
        <taxon>Bacteria</taxon>
        <taxon>Pseudomonadati</taxon>
        <taxon>Gemmatimonadota</taxon>
        <taxon>Gemmatimonadia</taxon>
        <taxon>Gemmatimonadales</taxon>
        <taxon>Gemmatimonadaceae</taxon>
        <taxon>Gemmatimonas</taxon>
    </lineage>
</organism>
<dbReference type="EMBL" id="CP053085">
    <property type="protein sequence ID" value="QJR37852.1"/>
    <property type="molecule type" value="Genomic_DNA"/>
</dbReference>
<keyword evidence="2" id="KW-0804">Transcription</keyword>
<evidence type="ECO:0000256" key="2">
    <source>
        <dbReference type="ARBA" id="ARBA00023163"/>
    </source>
</evidence>
<dbReference type="SUPFAM" id="SSF48498">
    <property type="entry name" value="Tetracyclin repressor-like, C-terminal domain"/>
    <property type="match status" value="1"/>
</dbReference>
<evidence type="ECO:0000313" key="5">
    <source>
        <dbReference type="Proteomes" id="UP000500938"/>
    </source>
</evidence>
<evidence type="ECO:0000256" key="1">
    <source>
        <dbReference type="ARBA" id="ARBA00023015"/>
    </source>
</evidence>
<dbReference type="Proteomes" id="UP000500938">
    <property type="component" value="Chromosome"/>
</dbReference>
<keyword evidence="1" id="KW-0805">Transcription regulation</keyword>
<keyword evidence="5" id="KW-1185">Reference proteome</keyword>
<evidence type="ECO:0000313" key="4">
    <source>
        <dbReference type="EMBL" id="QJR37852.1"/>
    </source>
</evidence>
<proteinExistence type="predicted"/>
<feature type="domain" description="Tetracycline repressor TetR C-terminal" evidence="3">
    <location>
        <begin position="41"/>
        <end position="79"/>
    </location>
</feature>
<name>A0A6M4IY95_9BACT</name>
<protein>
    <recommendedName>
        <fullName evidence="3">Tetracycline repressor TetR C-terminal domain-containing protein</fullName>
    </recommendedName>
</protein>
<dbReference type="Pfam" id="PF02909">
    <property type="entry name" value="TetR_C_1"/>
    <property type="match status" value="1"/>
</dbReference>
<dbReference type="InterPro" id="IPR036271">
    <property type="entry name" value="Tet_transcr_reg_TetR-rel_C_sf"/>
</dbReference>
<dbReference type="Gene3D" id="1.10.357.10">
    <property type="entry name" value="Tetracycline Repressor, domain 2"/>
    <property type="match status" value="1"/>
</dbReference>
<accession>A0A6M4IY95</accession>